<name>A0AAV3QNE1_LITER</name>
<protein>
    <submittedName>
        <fullName evidence="1">Uncharacterized protein</fullName>
    </submittedName>
</protein>
<accession>A0AAV3QNE1</accession>
<organism evidence="1 2">
    <name type="scientific">Lithospermum erythrorhizon</name>
    <name type="common">Purple gromwell</name>
    <name type="synonym">Lithospermum officinale var. erythrorhizon</name>
    <dbReference type="NCBI Taxonomy" id="34254"/>
    <lineage>
        <taxon>Eukaryota</taxon>
        <taxon>Viridiplantae</taxon>
        <taxon>Streptophyta</taxon>
        <taxon>Embryophyta</taxon>
        <taxon>Tracheophyta</taxon>
        <taxon>Spermatophyta</taxon>
        <taxon>Magnoliopsida</taxon>
        <taxon>eudicotyledons</taxon>
        <taxon>Gunneridae</taxon>
        <taxon>Pentapetalae</taxon>
        <taxon>asterids</taxon>
        <taxon>lamiids</taxon>
        <taxon>Boraginales</taxon>
        <taxon>Boraginaceae</taxon>
        <taxon>Boraginoideae</taxon>
        <taxon>Lithospermeae</taxon>
        <taxon>Lithospermum</taxon>
    </lineage>
</organism>
<dbReference type="EMBL" id="BAABME010005072">
    <property type="protein sequence ID" value="GAA0164522.1"/>
    <property type="molecule type" value="Genomic_DNA"/>
</dbReference>
<evidence type="ECO:0000313" key="1">
    <source>
        <dbReference type="EMBL" id="GAA0164522.1"/>
    </source>
</evidence>
<dbReference type="Proteomes" id="UP001454036">
    <property type="component" value="Unassembled WGS sequence"/>
</dbReference>
<comment type="caution">
    <text evidence="1">The sequence shown here is derived from an EMBL/GenBank/DDBJ whole genome shotgun (WGS) entry which is preliminary data.</text>
</comment>
<dbReference type="AlphaFoldDB" id="A0AAV3QNE1"/>
<keyword evidence="2" id="KW-1185">Reference proteome</keyword>
<reference evidence="1 2" key="1">
    <citation type="submission" date="2024-01" db="EMBL/GenBank/DDBJ databases">
        <title>The complete chloroplast genome sequence of Lithospermum erythrorhizon: insights into the phylogenetic relationship among Boraginaceae species and the maternal lineages of purple gromwells.</title>
        <authorList>
            <person name="Okada T."/>
            <person name="Watanabe K."/>
        </authorList>
    </citation>
    <scope>NUCLEOTIDE SEQUENCE [LARGE SCALE GENOMIC DNA]</scope>
</reference>
<sequence>MKDLGEAHYILGIKIYLSKAEKEAWWSEKFMYEVGVLPSFEGPFELQSDNTGAIANAGAIPNVKEPRAYHKSKYIVRRYHLIREMNHDEHASNLGLRQMS</sequence>
<gene>
    <name evidence="1" type="ORF">LIER_20133</name>
</gene>
<proteinExistence type="predicted"/>
<evidence type="ECO:0000313" key="2">
    <source>
        <dbReference type="Proteomes" id="UP001454036"/>
    </source>
</evidence>